<dbReference type="Gene3D" id="3.65.10.10">
    <property type="entry name" value="Enolpyruvate transferase domain"/>
    <property type="match status" value="2"/>
</dbReference>
<dbReference type="GO" id="GO:0019277">
    <property type="term" value="P:UDP-N-acetylgalactosamine biosynthetic process"/>
    <property type="evidence" value="ECO:0007669"/>
    <property type="project" value="InterPro"/>
</dbReference>
<dbReference type="Pfam" id="PF00275">
    <property type="entry name" value="EPSP_synthase"/>
    <property type="match status" value="1"/>
</dbReference>
<dbReference type="PANTHER" id="PTHR43783">
    <property type="entry name" value="UDP-N-ACETYLGLUCOSAMINE 1-CARBOXYVINYLTRANSFERASE"/>
    <property type="match status" value="1"/>
</dbReference>
<evidence type="ECO:0000256" key="10">
    <source>
        <dbReference type="ARBA" id="ARBA00038367"/>
    </source>
</evidence>
<dbReference type="InterPro" id="IPR001986">
    <property type="entry name" value="Enolpyruvate_Tfrase_dom"/>
</dbReference>
<keyword evidence="9" id="KW-0961">Cell wall biogenesis/degradation</keyword>
<evidence type="ECO:0000256" key="2">
    <source>
        <dbReference type="ARBA" id="ARBA00004752"/>
    </source>
</evidence>
<dbReference type="RefSeq" id="WP_307259112.1">
    <property type="nucleotide sequence ID" value="NZ_JAUSVL010000001.1"/>
</dbReference>
<dbReference type="CDD" id="cd01555">
    <property type="entry name" value="UdpNAET"/>
    <property type="match status" value="1"/>
</dbReference>
<dbReference type="InterPro" id="IPR013792">
    <property type="entry name" value="RNA3'P_cycl/enolpyr_Trfase_a/b"/>
</dbReference>
<dbReference type="NCBIfam" id="NF006873">
    <property type="entry name" value="PRK09369.1"/>
    <property type="match status" value="1"/>
</dbReference>
<dbReference type="NCBIfam" id="TIGR01072">
    <property type="entry name" value="murA"/>
    <property type="match status" value="1"/>
</dbReference>
<evidence type="ECO:0000256" key="13">
    <source>
        <dbReference type="ARBA" id="ARBA00047527"/>
    </source>
</evidence>
<dbReference type="InterPro" id="IPR036968">
    <property type="entry name" value="Enolpyruvate_Tfrase_sf"/>
</dbReference>
<keyword evidence="4" id="KW-0132">Cell division</keyword>
<evidence type="ECO:0000313" key="17">
    <source>
        <dbReference type="Proteomes" id="UP001238163"/>
    </source>
</evidence>
<dbReference type="AlphaFoldDB" id="A0AAE4AL74"/>
<dbReference type="GO" id="GO:0051301">
    <property type="term" value="P:cell division"/>
    <property type="evidence" value="ECO:0007669"/>
    <property type="project" value="UniProtKB-KW"/>
</dbReference>
<reference evidence="16" key="1">
    <citation type="submission" date="2023-07" db="EMBL/GenBank/DDBJ databases">
        <title>Genomic Encyclopedia of Type Strains, Phase IV (KMG-IV): sequencing the most valuable type-strain genomes for metagenomic binning, comparative biology and taxonomic classification.</title>
        <authorList>
            <person name="Goeker M."/>
        </authorList>
    </citation>
    <scope>NUCLEOTIDE SEQUENCE</scope>
    <source>
        <strain evidence="16">DSM 24202</strain>
    </source>
</reference>
<keyword evidence="6" id="KW-0133">Cell shape</keyword>
<keyword evidence="17" id="KW-1185">Reference proteome</keyword>
<dbReference type="EMBL" id="JAUSVL010000001">
    <property type="protein sequence ID" value="MDQ0287949.1"/>
    <property type="molecule type" value="Genomic_DNA"/>
</dbReference>
<evidence type="ECO:0000256" key="12">
    <source>
        <dbReference type="ARBA" id="ARBA00039754"/>
    </source>
</evidence>
<evidence type="ECO:0000256" key="14">
    <source>
        <dbReference type="NCBIfam" id="TIGR01072"/>
    </source>
</evidence>
<dbReference type="InterPro" id="IPR050068">
    <property type="entry name" value="MurA_subfamily"/>
</dbReference>
<evidence type="ECO:0000256" key="1">
    <source>
        <dbReference type="ARBA" id="ARBA00004496"/>
    </source>
</evidence>
<keyword evidence="7" id="KW-0573">Peptidoglycan synthesis</keyword>
<comment type="subcellular location">
    <subcellularLocation>
        <location evidence="1">Cytoplasm</location>
    </subcellularLocation>
</comment>
<evidence type="ECO:0000256" key="4">
    <source>
        <dbReference type="ARBA" id="ARBA00022618"/>
    </source>
</evidence>
<dbReference type="GO" id="GO:0008760">
    <property type="term" value="F:UDP-N-acetylglucosamine 1-carboxyvinyltransferase activity"/>
    <property type="evidence" value="ECO:0007669"/>
    <property type="project" value="UniProtKB-UniRule"/>
</dbReference>
<evidence type="ECO:0000256" key="7">
    <source>
        <dbReference type="ARBA" id="ARBA00022984"/>
    </source>
</evidence>
<gene>
    <name evidence="16" type="ORF">J3R75_000056</name>
</gene>
<comment type="catalytic activity">
    <reaction evidence="13">
        <text>phosphoenolpyruvate + UDP-N-acetyl-alpha-D-glucosamine = UDP-N-acetyl-3-O-(1-carboxyvinyl)-alpha-D-glucosamine + phosphate</text>
        <dbReference type="Rhea" id="RHEA:18681"/>
        <dbReference type="ChEBI" id="CHEBI:43474"/>
        <dbReference type="ChEBI" id="CHEBI:57705"/>
        <dbReference type="ChEBI" id="CHEBI:58702"/>
        <dbReference type="ChEBI" id="CHEBI:68483"/>
        <dbReference type="EC" id="2.5.1.7"/>
    </reaction>
</comment>
<dbReference type="InterPro" id="IPR005750">
    <property type="entry name" value="UDP_GlcNAc_COvinyl_MurA"/>
</dbReference>
<dbReference type="GO" id="GO:0009252">
    <property type="term" value="P:peptidoglycan biosynthetic process"/>
    <property type="evidence" value="ECO:0007669"/>
    <property type="project" value="UniProtKB-UniRule"/>
</dbReference>
<feature type="domain" description="Enolpyruvate transferase" evidence="15">
    <location>
        <begin position="7"/>
        <end position="415"/>
    </location>
</feature>
<evidence type="ECO:0000313" key="16">
    <source>
        <dbReference type="EMBL" id="MDQ0287949.1"/>
    </source>
</evidence>
<organism evidence="16 17">
    <name type="scientific">Oligosphaera ethanolica</name>
    <dbReference type="NCBI Taxonomy" id="760260"/>
    <lineage>
        <taxon>Bacteria</taxon>
        <taxon>Pseudomonadati</taxon>
        <taxon>Lentisphaerota</taxon>
        <taxon>Oligosphaeria</taxon>
        <taxon>Oligosphaerales</taxon>
        <taxon>Oligosphaeraceae</taxon>
        <taxon>Oligosphaera</taxon>
    </lineage>
</organism>
<comment type="similarity">
    <text evidence="10">Belongs to the EPSP synthase family. MurA subfamily.</text>
</comment>
<dbReference type="GO" id="GO:0008360">
    <property type="term" value="P:regulation of cell shape"/>
    <property type="evidence" value="ECO:0007669"/>
    <property type="project" value="UniProtKB-KW"/>
</dbReference>
<sequence>MNSLIINGPARVQGSIRLSGNKNAALPMIAAAMLCPDDVVLHNVPDILDVRNMLAIAQSLGASVHYENSTLRINSAHVRHGDVPEKLCTAIRASLLFAGPLCARFGSATLFAPGGDVIGRRRLDTHCYGLKKLGIQSRMEDNPYTFSRSGALHGSDMFLDEASVTATEHIMMTACLAPGSTIIRNAACEPHVTQLADLLNAMGAKICGMDTNRICIEGVDNLHGAEITIAGDHVEAASYLALCAATRGELEIHGRIAPHDYWMTRRVFERFGANFTLKPDFIAMKNAELKIRPDIGNAIPVIADGPWPQFPSDMLSGMIAMATQCQGTVLFFEKMFESRMYFVDKLIAMGANAVACDPHRVVITGPTRLHGVAMSSPDIRAGMAMVTAACCAKGRSVINNADVIQRGYEDLAGKLRAIGVDLQEQ</sequence>
<keyword evidence="8" id="KW-0131">Cell cycle</keyword>
<evidence type="ECO:0000256" key="8">
    <source>
        <dbReference type="ARBA" id="ARBA00023306"/>
    </source>
</evidence>
<comment type="pathway">
    <text evidence="2">Cell wall biogenesis; peptidoglycan biosynthesis.</text>
</comment>
<proteinExistence type="inferred from homology"/>
<evidence type="ECO:0000256" key="9">
    <source>
        <dbReference type="ARBA" id="ARBA00023316"/>
    </source>
</evidence>
<evidence type="ECO:0000256" key="5">
    <source>
        <dbReference type="ARBA" id="ARBA00022679"/>
    </source>
</evidence>
<evidence type="ECO:0000256" key="6">
    <source>
        <dbReference type="ARBA" id="ARBA00022960"/>
    </source>
</evidence>
<accession>A0AAE4AL74</accession>
<comment type="caution">
    <text evidence="16">The sequence shown here is derived from an EMBL/GenBank/DDBJ whole genome shotgun (WGS) entry which is preliminary data.</text>
</comment>
<keyword evidence="3" id="KW-0963">Cytoplasm</keyword>
<dbReference type="PANTHER" id="PTHR43783:SF1">
    <property type="entry name" value="UDP-N-ACETYLGLUCOSAMINE 1-CARBOXYVINYLTRANSFERASE"/>
    <property type="match status" value="1"/>
</dbReference>
<dbReference type="SUPFAM" id="SSF55205">
    <property type="entry name" value="EPT/RTPC-like"/>
    <property type="match status" value="1"/>
</dbReference>
<dbReference type="Proteomes" id="UP001238163">
    <property type="component" value="Unassembled WGS sequence"/>
</dbReference>
<evidence type="ECO:0000256" key="11">
    <source>
        <dbReference type="ARBA" id="ARBA00039108"/>
    </source>
</evidence>
<keyword evidence="5 16" id="KW-0808">Transferase</keyword>
<dbReference type="EC" id="2.5.1.7" evidence="11 14"/>
<dbReference type="GO" id="GO:0071555">
    <property type="term" value="P:cell wall organization"/>
    <property type="evidence" value="ECO:0007669"/>
    <property type="project" value="UniProtKB-KW"/>
</dbReference>
<evidence type="ECO:0000256" key="3">
    <source>
        <dbReference type="ARBA" id="ARBA00022490"/>
    </source>
</evidence>
<name>A0AAE4AL74_9BACT</name>
<dbReference type="GO" id="GO:0005737">
    <property type="term" value="C:cytoplasm"/>
    <property type="evidence" value="ECO:0007669"/>
    <property type="project" value="UniProtKB-SubCell"/>
</dbReference>
<evidence type="ECO:0000259" key="15">
    <source>
        <dbReference type="Pfam" id="PF00275"/>
    </source>
</evidence>
<protein>
    <recommendedName>
        <fullName evidence="12 14">UDP-N-acetylglucosamine 1-carboxyvinyltransferase</fullName>
        <ecNumber evidence="11 14">2.5.1.7</ecNumber>
    </recommendedName>
</protein>